<dbReference type="EMBL" id="HBEL01006097">
    <property type="protein sequence ID" value="CAD8406811.1"/>
    <property type="molecule type" value="Transcribed_RNA"/>
</dbReference>
<organism evidence="1">
    <name type="scientific">Proboscia inermis</name>
    <dbReference type="NCBI Taxonomy" id="420281"/>
    <lineage>
        <taxon>Eukaryota</taxon>
        <taxon>Sar</taxon>
        <taxon>Stramenopiles</taxon>
        <taxon>Ochrophyta</taxon>
        <taxon>Bacillariophyta</taxon>
        <taxon>Coscinodiscophyceae</taxon>
        <taxon>Rhizosoleniophycidae</taxon>
        <taxon>Rhizosoleniales</taxon>
        <taxon>Rhizosoleniaceae</taxon>
        <taxon>Proboscia</taxon>
    </lineage>
</organism>
<protein>
    <recommendedName>
        <fullName evidence="2">Thioredoxin domain-containing protein</fullName>
    </recommendedName>
</protein>
<accession>A0A7S0BXP9</accession>
<proteinExistence type="predicted"/>
<dbReference type="PANTHER" id="PTHR34573:SF1">
    <property type="entry name" value="VITAMIN K EPOXIDE REDUCTASE DOMAIN-CONTAINING PROTEIN"/>
    <property type="match status" value="1"/>
</dbReference>
<name>A0A7S0BXP9_9STRA</name>
<reference evidence="1" key="1">
    <citation type="submission" date="2021-01" db="EMBL/GenBank/DDBJ databases">
        <authorList>
            <person name="Corre E."/>
            <person name="Pelletier E."/>
            <person name="Niang G."/>
            <person name="Scheremetjew M."/>
            <person name="Finn R."/>
            <person name="Kale V."/>
            <person name="Holt S."/>
            <person name="Cochrane G."/>
            <person name="Meng A."/>
            <person name="Brown T."/>
            <person name="Cohen L."/>
        </authorList>
    </citation>
    <scope>NUCLEOTIDE SEQUENCE</scope>
    <source>
        <strain evidence="1">CCAP1064/1</strain>
    </source>
</reference>
<dbReference type="SUPFAM" id="SSF52833">
    <property type="entry name" value="Thioredoxin-like"/>
    <property type="match status" value="1"/>
</dbReference>
<evidence type="ECO:0008006" key="2">
    <source>
        <dbReference type="Google" id="ProtNLM"/>
    </source>
</evidence>
<gene>
    <name evidence="1" type="ORF">PINE0816_LOCUS2928</name>
</gene>
<dbReference type="PANTHER" id="PTHR34573">
    <property type="entry name" value="VKC DOMAIN-CONTAINING PROTEIN"/>
    <property type="match status" value="1"/>
</dbReference>
<dbReference type="Gene3D" id="3.40.30.10">
    <property type="entry name" value="Glutaredoxin"/>
    <property type="match status" value="1"/>
</dbReference>
<dbReference type="AlphaFoldDB" id="A0A7S0BXP9"/>
<evidence type="ECO:0000313" key="1">
    <source>
        <dbReference type="EMBL" id="CAD8406811.1"/>
    </source>
</evidence>
<dbReference type="InterPro" id="IPR036249">
    <property type="entry name" value="Thioredoxin-like_sf"/>
</dbReference>
<sequence length="186" mass="20825">MIMFCLTHFCFLLLICVYVYMCMFYYHSAIAPIAPPFAVIAEELGYFPVTNRDGETINIPARVTRHSTDQAILLSEYLKSKGSVMYGAFWCPHCRNQREIWGREAWDNIGYVECSSKGYKGEPNLCALKNVDGFPTWSFGKESKENGDNLVGGEMPLEQIAKLSGYKAKFDATLEPSLGAQSGSCQ</sequence>